<dbReference type="EMBL" id="DS231702">
    <property type="protein sequence ID" value="KNB04843.1"/>
    <property type="molecule type" value="Genomic_DNA"/>
</dbReference>
<dbReference type="OrthoDB" id="4976098at2759"/>
<dbReference type="RefSeq" id="XP_018242888.1">
    <property type="nucleotide sequence ID" value="XM_018399642.1"/>
</dbReference>
<evidence type="ECO:0000313" key="2">
    <source>
        <dbReference type="EMBL" id="KNB18798.1"/>
    </source>
</evidence>
<dbReference type="EMBL" id="DS231728">
    <property type="protein sequence ID" value="KNB18798.1"/>
    <property type="molecule type" value="Genomic_DNA"/>
</dbReference>
<gene>
    <name evidence="1" type="ORF">FOXG_19428</name>
    <name evidence="2" type="ORF">FOXG_22376</name>
</gene>
<proteinExistence type="predicted"/>
<dbReference type="KEGG" id="fox:FOXG_19428"/>
<dbReference type="RefSeq" id="XP_018256843.1">
    <property type="nucleotide sequence ID" value="XM_018402784.1"/>
</dbReference>
<name>A0A0J9W7M8_FUSO4</name>
<dbReference type="Proteomes" id="UP000009097">
    <property type="component" value="Unassembled WGS sequence"/>
</dbReference>
<dbReference type="AlphaFoldDB" id="A0A0J9W7M8"/>
<sequence length="72" mass="8272">MEVVTYKGDDGQVFACVVRVPSHRKWYMGEVEILHKGEPGDLPWGFKHSLESVFRETQELLGTQLQRLSLRG</sequence>
<organism evidence="2 3">
    <name type="scientific">Fusarium oxysporum f. sp. lycopersici (strain 4287 / CBS 123668 / FGSC 9935 / NRRL 34936)</name>
    <name type="common">Fusarium vascular wilt of tomato</name>
    <dbReference type="NCBI Taxonomy" id="426428"/>
    <lineage>
        <taxon>Eukaryota</taxon>
        <taxon>Fungi</taxon>
        <taxon>Dikarya</taxon>
        <taxon>Ascomycota</taxon>
        <taxon>Pezizomycotina</taxon>
        <taxon>Sordariomycetes</taxon>
        <taxon>Hypocreomycetidae</taxon>
        <taxon>Hypocreales</taxon>
        <taxon>Nectriaceae</taxon>
        <taxon>Fusarium</taxon>
        <taxon>Fusarium oxysporum species complex</taxon>
    </lineage>
</organism>
<dbReference type="KEGG" id="fox:FOXG_22376"/>
<protein>
    <submittedName>
        <fullName evidence="2">Uncharacterized protein</fullName>
    </submittedName>
</protein>
<dbReference type="VEuPathDB" id="FungiDB:FOXG_22376"/>
<reference evidence="2" key="1">
    <citation type="submission" date="2007-04" db="EMBL/GenBank/DDBJ databases">
        <authorList>
            <consortium name="The Broad Institute Genome Sequencing Platform"/>
            <person name="Birren B."/>
            <person name="Lander E."/>
            <person name="Galagan J."/>
            <person name="Nusbaum C."/>
            <person name="Devon K."/>
            <person name="Ma L.-J."/>
            <person name="Jaffe D."/>
            <person name="Butler J."/>
            <person name="Alvarez P."/>
            <person name="Gnerre S."/>
            <person name="Grabherr M."/>
            <person name="Kleber M."/>
            <person name="Mauceli E."/>
            <person name="Brockman W."/>
            <person name="MacCallum I.A."/>
            <person name="Young S."/>
            <person name="LaButti K."/>
            <person name="DeCaprio D."/>
            <person name="Crawford M."/>
            <person name="Koehrsen M."/>
            <person name="Engels R."/>
            <person name="Montgomery P."/>
            <person name="Pearson M."/>
            <person name="Howarth C."/>
            <person name="Larson L."/>
            <person name="White J."/>
            <person name="O'Leary S."/>
            <person name="Kodira C."/>
            <person name="Zeng Q."/>
            <person name="Yandava C."/>
            <person name="Alvarado L."/>
            <person name="Kistler C."/>
            <person name="Shim W.-B."/>
            <person name="Kang S."/>
            <person name="Woloshuk C."/>
        </authorList>
    </citation>
    <scope>NUCLEOTIDE SEQUENCE</scope>
    <source>
        <strain evidence="2">4287</strain>
    </source>
</reference>
<accession>A0A0J9W7M8</accession>
<evidence type="ECO:0000313" key="3">
    <source>
        <dbReference type="Proteomes" id="UP000009097"/>
    </source>
</evidence>
<dbReference type="VEuPathDB" id="FungiDB:FOXG_19428"/>
<dbReference type="GeneID" id="28963082"/>
<reference evidence="2" key="2">
    <citation type="journal article" date="2010" name="Nature">
        <title>Comparative genomics reveals mobile pathogenicity chromosomes in Fusarium.</title>
        <authorList>
            <person name="Ma L.J."/>
            <person name="van der Does H.C."/>
            <person name="Borkovich K.A."/>
            <person name="Coleman J.J."/>
            <person name="Daboussi M.J."/>
            <person name="Di Pietro A."/>
            <person name="Dufresne M."/>
            <person name="Freitag M."/>
            <person name="Grabherr M."/>
            <person name="Henrissat B."/>
            <person name="Houterman P.M."/>
            <person name="Kang S."/>
            <person name="Shim W.B."/>
            <person name="Woloshuk C."/>
            <person name="Xie X."/>
            <person name="Xu J.R."/>
            <person name="Antoniw J."/>
            <person name="Baker S.E."/>
            <person name="Bluhm B.H."/>
            <person name="Breakspear A."/>
            <person name="Brown D.W."/>
            <person name="Butchko R.A."/>
            <person name="Chapman S."/>
            <person name="Coulson R."/>
            <person name="Coutinho P.M."/>
            <person name="Danchin E.G."/>
            <person name="Diener A."/>
            <person name="Gale L.R."/>
            <person name="Gardiner D.M."/>
            <person name="Goff S."/>
            <person name="Hammond-Kosack K.E."/>
            <person name="Hilburn K."/>
            <person name="Hua-Van A."/>
            <person name="Jonkers W."/>
            <person name="Kazan K."/>
            <person name="Kodira C.D."/>
            <person name="Koehrsen M."/>
            <person name="Kumar L."/>
            <person name="Lee Y.H."/>
            <person name="Li L."/>
            <person name="Manners J.M."/>
            <person name="Miranda-Saavedra D."/>
            <person name="Mukherjee M."/>
            <person name="Park G."/>
            <person name="Park J."/>
            <person name="Park S.Y."/>
            <person name="Proctor R.H."/>
            <person name="Regev A."/>
            <person name="Ruiz-Roldan M.C."/>
            <person name="Sain D."/>
            <person name="Sakthikumar S."/>
            <person name="Sykes S."/>
            <person name="Schwartz D.C."/>
            <person name="Turgeon B.G."/>
            <person name="Wapinski I."/>
            <person name="Yoder O."/>
            <person name="Young S."/>
            <person name="Zeng Q."/>
            <person name="Zhou S."/>
            <person name="Galagan J."/>
            <person name="Cuomo C.A."/>
            <person name="Kistler H.C."/>
            <person name="Rep M."/>
        </authorList>
    </citation>
    <scope>NUCLEOTIDE SEQUENCE [LARGE SCALE GENOMIC DNA]</scope>
    <source>
        <strain evidence="2">4287</strain>
    </source>
</reference>
<evidence type="ECO:0000313" key="1">
    <source>
        <dbReference type="EMBL" id="KNB04843.1"/>
    </source>
</evidence>
<dbReference type="GeneID" id="28960134"/>